<reference evidence="8" key="1">
    <citation type="submission" date="2022-05" db="EMBL/GenBank/DDBJ databases">
        <title>Jatrophihabitans sp. SB3-54 whole genome sequence.</title>
        <authorList>
            <person name="Suh M.K."/>
            <person name="Eom M.K."/>
            <person name="Kim J.S."/>
            <person name="Kim H.S."/>
            <person name="Do H.E."/>
            <person name="Shin Y.K."/>
            <person name="Lee J.-S."/>
        </authorList>
    </citation>
    <scope>NUCLEOTIDE SEQUENCE</scope>
    <source>
        <strain evidence="8">SB3-54</strain>
    </source>
</reference>
<dbReference type="InterPro" id="IPR016032">
    <property type="entry name" value="Sig_transdc_resp-reg_C-effctor"/>
</dbReference>
<dbReference type="Pfam" id="PF00072">
    <property type="entry name" value="Response_reg"/>
    <property type="match status" value="1"/>
</dbReference>
<keyword evidence="3" id="KW-0238">DNA-binding</keyword>
<dbReference type="RefSeq" id="WP_269443652.1">
    <property type="nucleotide sequence ID" value="NZ_CP097463.1"/>
</dbReference>
<evidence type="ECO:0000256" key="3">
    <source>
        <dbReference type="ARBA" id="ARBA00023125"/>
    </source>
</evidence>
<dbReference type="PROSITE" id="PS50110">
    <property type="entry name" value="RESPONSE_REGULATORY"/>
    <property type="match status" value="1"/>
</dbReference>
<dbReference type="SMART" id="SM00448">
    <property type="entry name" value="REC"/>
    <property type="match status" value="1"/>
</dbReference>
<dbReference type="CDD" id="cd06170">
    <property type="entry name" value="LuxR_C_like"/>
    <property type="match status" value="1"/>
</dbReference>
<name>A0ABY7JX32_9ACTN</name>
<dbReference type="Gene3D" id="3.40.50.2300">
    <property type="match status" value="1"/>
</dbReference>
<dbReference type="EMBL" id="CP097463">
    <property type="protein sequence ID" value="WAX57116.1"/>
    <property type="molecule type" value="Genomic_DNA"/>
</dbReference>
<feature type="domain" description="Response regulatory" evidence="7">
    <location>
        <begin position="4"/>
        <end position="118"/>
    </location>
</feature>
<accession>A0ABY7JX32</accession>
<evidence type="ECO:0000313" key="8">
    <source>
        <dbReference type="EMBL" id="WAX57116.1"/>
    </source>
</evidence>
<evidence type="ECO:0000256" key="5">
    <source>
        <dbReference type="PROSITE-ProRule" id="PRU00169"/>
    </source>
</evidence>
<keyword evidence="2" id="KW-0805">Transcription regulation</keyword>
<feature type="modified residue" description="4-aspartylphosphate" evidence="5">
    <location>
        <position position="55"/>
    </location>
</feature>
<protein>
    <submittedName>
        <fullName evidence="8">Response regulator transcription factor</fullName>
    </submittedName>
</protein>
<dbReference type="SMART" id="SM00421">
    <property type="entry name" value="HTH_LUXR"/>
    <property type="match status" value="1"/>
</dbReference>
<proteinExistence type="predicted"/>
<dbReference type="SUPFAM" id="SSF52172">
    <property type="entry name" value="CheY-like"/>
    <property type="match status" value="1"/>
</dbReference>
<keyword evidence="9" id="KW-1185">Reference proteome</keyword>
<dbReference type="PANTHER" id="PTHR44688:SF16">
    <property type="entry name" value="DNA-BINDING TRANSCRIPTIONAL ACTIVATOR DEVR_DOSR"/>
    <property type="match status" value="1"/>
</dbReference>
<sequence>MTVRLLILESHPITRFGLARMVDEQPDLQTVGETDCASTAFELAHSLRPDVVSIDTELDGGWALARDLRDLRADLGIVILTSNGHDDVLFRALETGASAFVSKLAPATEILAAIRHSAVAASSFSAAGLAEALRNRDQAPDRLRLSPREAQVLALLQDGMSVPAIAGTLFVSLSTAKTYVARLYEKLGATNRAQALMSSVQLGLIAPSGANPIAQARVTAGR</sequence>
<dbReference type="InterPro" id="IPR058245">
    <property type="entry name" value="NreC/VraR/RcsB-like_REC"/>
</dbReference>
<dbReference type="Proteomes" id="UP001164693">
    <property type="component" value="Chromosome"/>
</dbReference>
<evidence type="ECO:0000256" key="1">
    <source>
        <dbReference type="ARBA" id="ARBA00022553"/>
    </source>
</evidence>
<gene>
    <name evidence="8" type="ORF">M6B22_21755</name>
</gene>
<evidence type="ECO:0000259" key="7">
    <source>
        <dbReference type="PROSITE" id="PS50110"/>
    </source>
</evidence>
<dbReference type="InterPro" id="IPR001789">
    <property type="entry name" value="Sig_transdc_resp-reg_receiver"/>
</dbReference>
<dbReference type="SUPFAM" id="SSF46894">
    <property type="entry name" value="C-terminal effector domain of the bipartite response regulators"/>
    <property type="match status" value="1"/>
</dbReference>
<dbReference type="Pfam" id="PF00196">
    <property type="entry name" value="GerE"/>
    <property type="match status" value="1"/>
</dbReference>
<keyword evidence="1 5" id="KW-0597">Phosphoprotein</keyword>
<evidence type="ECO:0000256" key="2">
    <source>
        <dbReference type="ARBA" id="ARBA00023015"/>
    </source>
</evidence>
<organism evidence="8 9">
    <name type="scientific">Jatrophihabitans cynanchi</name>
    <dbReference type="NCBI Taxonomy" id="2944128"/>
    <lineage>
        <taxon>Bacteria</taxon>
        <taxon>Bacillati</taxon>
        <taxon>Actinomycetota</taxon>
        <taxon>Actinomycetes</taxon>
        <taxon>Jatrophihabitantales</taxon>
        <taxon>Jatrophihabitantaceae</taxon>
        <taxon>Jatrophihabitans</taxon>
    </lineage>
</organism>
<dbReference type="PANTHER" id="PTHR44688">
    <property type="entry name" value="DNA-BINDING TRANSCRIPTIONAL ACTIVATOR DEVR_DOSR"/>
    <property type="match status" value="1"/>
</dbReference>
<dbReference type="InterPro" id="IPR011006">
    <property type="entry name" value="CheY-like_superfamily"/>
</dbReference>
<feature type="domain" description="HTH luxR-type" evidence="6">
    <location>
        <begin position="138"/>
        <end position="203"/>
    </location>
</feature>
<evidence type="ECO:0000313" key="9">
    <source>
        <dbReference type="Proteomes" id="UP001164693"/>
    </source>
</evidence>
<dbReference type="InterPro" id="IPR000792">
    <property type="entry name" value="Tscrpt_reg_LuxR_C"/>
</dbReference>
<evidence type="ECO:0000256" key="4">
    <source>
        <dbReference type="ARBA" id="ARBA00023163"/>
    </source>
</evidence>
<dbReference type="PROSITE" id="PS50043">
    <property type="entry name" value="HTH_LUXR_2"/>
    <property type="match status" value="1"/>
</dbReference>
<dbReference type="PRINTS" id="PR00038">
    <property type="entry name" value="HTHLUXR"/>
</dbReference>
<keyword evidence="4" id="KW-0804">Transcription</keyword>
<evidence type="ECO:0000259" key="6">
    <source>
        <dbReference type="PROSITE" id="PS50043"/>
    </source>
</evidence>
<dbReference type="CDD" id="cd17535">
    <property type="entry name" value="REC_NarL-like"/>
    <property type="match status" value="1"/>
</dbReference>